<dbReference type="InterPro" id="IPR050267">
    <property type="entry name" value="Anti-sigma-factor_SerPK"/>
</dbReference>
<dbReference type="Pfam" id="PF13581">
    <property type="entry name" value="HATPase_c_2"/>
    <property type="match status" value="1"/>
</dbReference>
<feature type="domain" description="Histidine kinase/HSP90-like ATPase" evidence="2">
    <location>
        <begin position="17"/>
        <end position="126"/>
    </location>
</feature>
<dbReference type="GO" id="GO:0004674">
    <property type="term" value="F:protein serine/threonine kinase activity"/>
    <property type="evidence" value="ECO:0007669"/>
    <property type="project" value="UniProtKB-KW"/>
</dbReference>
<evidence type="ECO:0000313" key="3">
    <source>
        <dbReference type="EMBL" id="TQS44019.1"/>
    </source>
</evidence>
<dbReference type="GO" id="GO:0005524">
    <property type="term" value="F:ATP binding"/>
    <property type="evidence" value="ECO:0007669"/>
    <property type="project" value="UniProtKB-KW"/>
</dbReference>
<dbReference type="OrthoDB" id="3852691at2"/>
<dbReference type="CDD" id="cd16936">
    <property type="entry name" value="HATPase_RsbW-like"/>
    <property type="match status" value="1"/>
</dbReference>
<evidence type="ECO:0000256" key="1">
    <source>
        <dbReference type="ARBA" id="ARBA00022527"/>
    </source>
</evidence>
<dbReference type="PANTHER" id="PTHR35526">
    <property type="entry name" value="ANTI-SIGMA-F FACTOR RSBW-RELATED"/>
    <property type="match status" value="1"/>
</dbReference>
<dbReference type="SUPFAM" id="SSF55874">
    <property type="entry name" value="ATPase domain of HSP90 chaperone/DNA topoisomerase II/histidine kinase"/>
    <property type="match status" value="1"/>
</dbReference>
<keyword evidence="1" id="KW-0418">Kinase</keyword>
<dbReference type="InterPro" id="IPR003594">
    <property type="entry name" value="HATPase_dom"/>
</dbReference>
<keyword evidence="3" id="KW-0547">Nucleotide-binding</keyword>
<organism evidence="3 4">
    <name type="scientific">Cryptosporangium phraense</name>
    <dbReference type="NCBI Taxonomy" id="2593070"/>
    <lineage>
        <taxon>Bacteria</taxon>
        <taxon>Bacillati</taxon>
        <taxon>Actinomycetota</taxon>
        <taxon>Actinomycetes</taxon>
        <taxon>Cryptosporangiales</taxon>
        <taxon>Cryptosporangiaceae</taxon>
        <taxon>Cryptosporangium</taxon>
    </lineage>
</organism>
<dbReference type="Gene3D" id="3.30.565.10">
    <property type="entry name" value="Histidine kinase-like ATPase, C-terminal domain"/>
    <property type="match status" value="1"/>
</dbReference>
<evidence type="ECO:0000259" key="2">
    <source>
        <dbReference type="Pfam" id="PF13581"/>
    </source>
</evidence>
<dbReference type="PANTHER" id="PTHR35526:SF3">
    <property type="entry name" value="ANTI-SIGMA-F FACTOR RSBW"/>
    <property type="match status" value="1"/>
</dbReference>
<dbReference type="AlphaFoldDB" id="A0A545ARR9"/>
<evidence type="ECO:0000313" key="4">
    <source>
        <dbReference type="Proteomes" id="UP000317982"/>
    </source>
</evidence>
<dbReference type="InParanoid" id="A0A545ARR9"/>
<gene>
    <name evidence="3" type="ORF">FL583_16325</name>
</gene>
<dbReference type="RefSeq" id="WP_142705508.1">
    <property type="nucleotide sequence ID" value="NZ_VIRS01000010.1"/>
</dbReference>
<dbReference type="EMBL" id="VIRS01000010">
    <property type="protein sequence ID" value="TQS44019.1"/>
    <property type="molecule type" value="Genomic_DNA"/>
</dbReference>
<keyword evidence="1" id="KW-0808">Transferase</keyword>
<dbReference type="Proteomes" id="UP000317982">
    <property type="component" value="Unassembled WGS sequence"/>
</dbReference>
<dbReference type="InterPro" id="IPR036890">
    <property type="entry name" value="HATPase_C_sf"/>
</dbReference>
<name>A0A545ARR9_9ACTN</name>
<keyword evidence="3" id="KW-0067">ATP-binding</keyword>
<proteinExistence type="predicted"/>
<reference evidence="3 4" key="1">
    <citation type="submission" date="2019-07" db="EMBL/GenBank/DDBJ databases">
        <title>Cryptosporangium phraense sp. nov., isolated from plant litter.</title>
        <authorList>
            <person name="Suriyachadkun C."/>
        </authorList>
    </citation>
    <scope>NUCLEOTIDE SEQUENCE [LARGE SCALE GENOMIC DNA]</scope>
    <source>
        <strain evidence="3 4">A-T 5661</strain>
    </source>
</reference>
<accession>A0A545ARR9</accession>
<comment type="caution">
    <text evidence="3">The sequence shown here is derived from an EMBL/GenBank/DDBJ whole genome shotgun (WGS) entry which is preliminary data.</text>
</comment>
<keyword evidence="4" id="KW-1185">Reference proteome</keyword>
<protein>
    <submittedName>
        <fullName evidence="3">ATP-binding protein</fullName>
    </submittedName>
</protein>
<sequence length="130" mass="13693">MTGPLRACLRQHLRPTADAGAEARHLVQDACVAWHLPDVSAAAAVVVTELVDNAARHAGTDLIVTIAYRGAYLHLSVEDRSPDLPRLGRGSPGFAADRGRGLLLVDSFACGWGVVTAPDGKTVWASLSAR</sequence>
<keyword evidence="1" id="KW-0723">Serine/threonine-protein kinase</keyword>